<protein>
    <submittedName>
        <fullName evidence="2">Uncharacterized protein</fullName>
    </submittedName>
</protein>
<feature type="transmembrane region" description="Helical" evidence="1">
    <location>
        <begin position="33"/>
        <end position="51"/>
    </location>
</feature>
<keyword evidence="1" id="KW-0812">Transmembrane</keyword>
<gene>
    <name evidence="2" type="ORF">SAMN05216463_110120</name>
</gene>
<evidence type="ECO:0000256" key="1">
    <source>
        <dbReference type="SAM" id="Phobius"/>
    </source>
</evidence>
<dbReference type="AlphaFoldDB" id="A0A1M6UTF4"/>
<evidence type="ECO:0000313" key="3">
    <source>
        <dbReference type="Proteomes" id="UP000184130"/>
    </source>
</evidence>
<keyword evidence="1" id="KW-0472">Membrane</keyword>
<accession>A0A1M6UTF4</accession>
<dbReference type="RefSeq" id="WP_073208059.1">
    <property type="nucleotide sequence ID" value="NZ_FRBD01000010.1"/>
</dbReference>
<keyword evidence="1" id="KW-1133">Transmembrane helix</keyword>
<dbReference type="EMBL" id="FRBD01000010">
    <property type="protein sequence ID" value="SHK72515.1"/>
    <property type="molecule type" value="Genomic_DNA"/>
</dbReference>
<sequence>MNTKLKTLLQQLLQSPRRFPIELALGVVFFKRWSLACTTGLLFIVMIAVGCKASKPKRVSAEKTIESNDSLIIGDYEDFNRLCPLREKWH</sequence>
<reference evidence="2 3" key="1">
    <citation type="submission" date="2016-11" db="EMBL/GenBank/DDBJ databases">
        <authorList>
            <person name="Jaros S."/>
            <person name="Januszkiewicz K."/>
            <person name="Wedrychowicz H."/>
        </authorList>
    </citation>
    <scope>NUCLEOTIDE SEQUENCE [LARGE SCALE GENOMIC DNA]</scope>
    <source>
        <strain evidence="2 3">KHT3</strain>
    </source>
</reference>
<name>A0A1M6UTF4_XYLRU</name>
<proteinExistence type="predicted"/>
<organism evidence="2 3">
    <name type="scientific">Xylanibacter ruminicola</name>
    <name type="common">Prevotella ruminicola</name>
    <dbReference type="NCBI Taxonomy" id="839"/>
    <lineage>
        <taxon>Bacteria</taxon>
        <taxon>Pseudomonadati</taxon>
        <taxon>Bacteroidota</taxon>
        <taxon>Bacteroidia</taxon>
        <taxon>Bacteroidales</taxon>
        <taxon>Prevotellaceae</taxon>
        <taxon>Xylanibacter</taxon>
    </lineage>
</organism>
<evidence type="ECO:0000313" key="2">
    <source>
        <dbReference type="EMBL" id="SHK72515.1"/>
    </source>
</evidence>
<dbReference type="Proteomes" id="UP000184130">
    <property type="component" value="Unassembled WGS sequence"/>
</dbReference>